<dbReference type="Proteomes" id="UP000005239">
    <property type="component" value="Unassembled WGS sequence"/>
</dbReference>
<evidence type="ECO:0000313" key="3">
    <source>
        <dbReference type="Proteomes" id="UP000005239"/>
    </source>
</evidence>
<evidence type="ECO:0008006" key="4">
    <source>
        <dbReference type="Google" id="ProtNLM"/>
    </source>
</evidence>
<reference evidence="2" key="2">
    <citation type="submission" date="2022-06" db="UniProtKB">
        <authorList>
            <consortium name="EnsemblMetazoa"/>
        </authorList>
    </citation>
    <scope>IDENTIFICATION</scope>
    <source>
        <strain evidence="2">PS312</strain>
    </source>
</reference>
<proteinExistence type="predicted"/>
<dbReference type="PANTHER" id="PTHR45907:SF16">
    <property type="entry name" value="SERPENTINE RECEPTOR, CLASS J"/>
    <property type="match status" value="1"/>
</dbReference>
<dbReference type="PANTHER" id="PTHR45907">
    <property type="entry name" value="SERPENTINE RECEPTOR, CLASS J"/>
    <property type="match status" value="1"/>
</dbReference>
<dbReference type="Pfam" id="PF10326">
    <property type="entry name" value="7TM_GPCR_Str"/>
    <property type="match status" value="1"/>
</dbReference>
<name>A0A8R1YY55_PRIPA</name>
<dbReference type="InterPro" id="IPR019428">
    <property type="entry name" value="7TM_GPCR_serpentine_rcpt_Str"/>
</dbReference>
<keyword evidence="1" id="KW-0472">Membrane</keyword>
<dbReference type="InterPro" id="IPR019423">
    <property type="entry name" value="7TM_GPCR_serpentine_rcpt_Srj"/>
</dbReference>
<keyword evidence="1" id="KW-0812">Transmembrane</keyword>
<keyword evidence="3" id="KW-1185">Reference proteome</keyword>
<feature type="transmembrane region" description="Helical" evidence="1">
    <location>
        <begin position="52"/>
        <end position="69"/>
    </location>
</feature>
<keyword evidence="1" id="KW-1133">Transmembrane helix</keyword>
<evidence type="ECO:0000256" key="1">
    <source>
        <dbReference type="SAM" id="Phobius"/>
    </source>
</evidence>
<feature type="transmembrane region" description="Helical" evidence="1">
    <location>
        <begin position="100"/>
        <end position="122"/>
    </location>
</feature>
<feature type="transmembrane region" description="Helical" evidence="1">
    <location>
        <begin position="134"/>
        <end position="152"/>
    </location>
</feature>
<feature type="transmembrane region" description="Helical" evidence="1">
    <location>
        <begin position="27"/>
        <end position="45"/>
    </location>
</feature>
<sequence length="153" mass="17554">MSLTTVTDFVVDLHLGNVYLFDCVDSFNQSAALSLMGFFCTRFVVSHLLGRYKYLLAAFASFDVFLSIAHALTRLTVVILDTIFGVVTDAVLIQDRRLTGAYCACFTVPFILMNIHFLYRFWSIRHPHLIHLFSNKKFIAFIVAIPIFDFIIW</sequence>
<organism evidence="2 3">
    <name type="scientific">Pristionchus pacificus</name>
    <name type="common">Parasitic nematode worm</name>
    <dbReference type="NCBI Taxonomy" id="54126"/>
    <lineage>
        <taxon>Eukaryota</taxon>
        <taxon>Metazoa</taxon>
        <taxon>Ecdysozoa</taxon>
        <taxon>Nematoda</taxon>
        <taxon>Chromadorea</taxon>
        <taxon>Rhabditida</taxon>
        <taxon>Rhabditina</taxon>
        <taxon>Diplogasteromorpha</taxon>
        <taxon>Diplogasteroidea</taxon>
        <taxon>Neodiplogasteridae</taxon>
        <taxon>Pristionchus</taxon>
    </lineage>
</organism>
<protein>
    <recommendedName>
        <fullName evidence="4">G protein-coupled receptor</fullName>
    </recommendedName>
</protein>
<accession>A0A8R1YY55</accession>
<dbReference type="EnsemblMetazoa" id="PPA41276.1">
    <property type="protein sequence ID" value="PPA41276.1"/>
    <property type="gene ID" value="WBGene00279645"/>
</dbReference>
<evidence type="ECO:0000313" key="2">
    <source>
        <dbReference type="EnsemblMetazoa" id="PPA41276.1"/>
    </source>
</evidence>
<dbReference type="AlphaFoldDB" id="A0A8R1YY55"/>
<reference evidence="3" key="1">
    <citation type="journal article" date="2008" name="Nat. Genet.">
        <title>The Pristionchus pacificus genome provides a unique perspective on nematode lifestyle and parasitism.</title>
        <authorList>
            <person name="Dieterich C."/>
            <person name="Clifton S.W."/>
            <person name="Schuster L.N."/>
            <person name="Chinwalla A."/>
            <person name="Delehaunty K."/>
            <person name="Dinkelacker I."/>
            <person name="Fulton L."/>
            <person name="Fulton R."/>
            <person name="Godfrey J."/>
            <person name="Minx P."/>
            <person name="Mitreva M."/>
            <person name="Roeseler W."/>
            <person name="Tian H."/>
            <person name="Witte H."/>
            <person name="Yang S.P."/>
            <person name="Wilson R.K."/>
            <person name="Sommer R.J."/>
        </authorList>
    </citation>
    <scope>NUCLEOTIDE SEQUENCE [LARGE SCALE GENOMIC DNA]</scope>
    <source>
        <strain evidence="3">PS312</strain>
    </source>
</reference>
<gene>
    <name evidence="2" type="primary">WBGene00279645</name>
</gene>